<feature type="chain" id="PRO_5031437708" description="C-type lectin domain-containing protein" evidence="3">
    <location>
        <begin position="21"/>
        <end position="874"/>
    </location>
</feature>
<protein>
    <recommendedName>
        <fullName evidence="4">C-type lectin domain-containing protein</fullName>
    </recommendedName>
</protein>
<dbReference type="InterPro" id="IPR016186">
    <property type="entry name" value="C-type_lectin-like/link_sf"/>
</dbReference>
<keyword evidence="2" id="KW-0472">Membrane</keyword>
<evidence type="ECO:0000256" key="1">
    <source>
        <dbReference type="SAM" id="MobiDB-lite"/>
    </source>
</evidence>
<feature type="region of interest" description="Disordered" evidence="1">
    <location>
        <begin position="855"/>
        <end position="874"/>
    </location>
</feature>
<name>A0A7S2RT45_9STRA</name>
<keyword evidence="2" id="KW-0812">Transmembrane</keyword>
<dbReference type="Gene3D" id="3.10.100.10">
    <property type="entry name" value="Mannose-Binding Protein A, subunit A"/>
    <property type="match status" value="1"/>
</dbReference>
<dbReference type="PANTHER" id="PTHR22803">
    <property type="entry name" value="MANNOSE, PHOSPHOLIPASE, LECTIN RECEPTOR RELATED"/>
    <property type="match status" value="1"/>
</dbReference>
<keyword evidence="3" id="KW-0732">Signal</keyword>
<evidence type="ECO:0000313" key="5">
    <source>
        <dbReference type="EMBL" id="CAD9679985.1"/>
    </source>
</evidence>
<proteinExistence type="predicted"/>
<evidence type="ECO:0000256" key="3">
    <source>
        <dbReference type="SAM" id="SignalP"/>
    </source>
</evidence>
<feature type="signal peptide" evidence="3">
    <location>
        <begin position="1"/>
        <end position="20"/>
    </location>
</feature>
<dbReference type="CDD" id="cd00037">
    <property type="entry name" value="CLECT"/>
    <property type="match status" value="1"/>
</dbReference>
<evidence type="ECO:0000256" key="2">
    <source>
        <dbReference type="SAM" id="Phobius"/>
    </source>
</evidence>
<evidence type="ECO:0000259" key="4">
    <source>
        <dbReference type="PROSITE" id="PS50041"/>
    </source>
</evidence>
<dbReference type="InterPro" id="IPR050111">
    <property type="entry name" value="C-type_lectin/snaclec_domain"/>
</dbReference>
<dbReference type="InterPro" id="IPR001304">
    <property type="entry name" value="C-type_lectin-like"/>
</dbReference>
<organism evidence="5">
    <name type="scientific">Mucochytrium quahogii</name>
    <dbReference type="NCBI Taxonomy" id="96639"/>
    <lineage>
        <taxon>Eukaryota</taxon>
        <taxon>Sar</taxon>
        <taxon>Stramenopiles</taxon>
        <taxon>Bigyra</taxon>
        <taxon>Labyrinthulomycetes</taxon>
        <taxon>Thraustochytrida</taxon>
        <taxon>Thraustochytriidae</taxon>
        <taxon>Mucochytrium</taxon>
    </lineage>
</organism>
<accession>A0A7S2RT45</accession>
<gene>
    <name evidence="5" type="ORF">QSP1433_LOCUS6747</name>
</gene>
<dbReference type="Pfam" id="PF00059">
    <property type="entry name" value="Lectin_C"/>
    <property type="match status" value="1"/>
</dbReference>
<sequence length="874" mass="98293">MRHAVYSVIVILCASEWCNGIGDEHMYLQIDKMEKKLVCTEAQFGARFPTVPALSKSAAVVTGCFNDTIINDCPSKPEDYVIILNKPNVSDKFCSLAKDLRRLVDVECKPAAVVVVNYDSNGTYTLDMSMYLNPENLVEAPPVCMISRKSFQQIPKATFLGSMHATVHTGATEEVYFHVNQGNGELFVDGVATKSGDVVPDTYQNVAFHVESTVVDTKVHFHLIFSDNFGVFADWKCTRQKLEKWNEKSFTLPDSGIEWEGLIVDKKMDIPDSKDSKGWKSKGSFVGVIHASIRELYCFKVKYESRIQKYGSEYFVVYKGNDNRSSIKQRCKDQNASLVEIHSPLENRLVNSLVPPFLTNRGVFIGLSDIRKEGVFEWDSGTAVEYTNWGAGEPKKHGEEFDCVVLRNSLWVNVKCSGEYAGVCERFVGSSQDQSTSMYKGSKCFVYLEDGPLDFNMFTQYPIELKREPASCRSVSHRSCCSADYIDKKITPMVENVRKKLKTEKCLRVLEQVMCFPCMHSQGIYTKFQAKSDLSDDSQVYETHLKVDMCAGTCISIWETCKDDKGFRGLFPDIDGPDAYCKALTNLEHAYQAFNITMSRTDDNKCFRIDGVPPKIRKLSPKASSEITADEALVATIQFSEQVRVNFGTALLYHEGQDRTQKGSHDIVGSCNLLSGAKLQSDPSSAWDQDTLEMRFDLAEQFQSRCLPDGEYHIVIPTMSITDTSGNAFPGTSSVENRWPLYVKDNFACTRRHRKSNAGWIVPLLLAFISVAGFLVYRRQRKGGVSNQYFDSIGNTVASVVSTTYGRIQGSHREQLDTHSLETLDRNEIGNVELDSNYLPLREPLHPDGDVEVDQGVEQNENEYALRSETLNTR</sequence>
<keyword evidence="2" id="KW-1133">Transmembrane helix</keyword>
<dbReference type="EMBL" id="HBHK01010783">
    <property type="protein sequence ID" value="CAD9679985.1"/>
    <property type="molecule type" value="Transcribed_RNA"/>
</dbReference>
<dbReference type="SMART" id="SM00034">
    <property type="entry name" value="CLECT"/>
    <property type="match status" value="1"/>
</dbReference>
<dbReference type="AlphaFoldDB" id="A0A7S2RT45"/>
<reference evidence="5" key="1">
    <citation type="submission" date="2021-01" db="EMBL/GenBank/DDBJ databases">
        <authorList>
            <person name="Corre E."/>
            <person name="Pelletier E."/>
            <person name="Niang G."/>
            <person name="Scheremetjew M."/>
            <person name="Finn R."/>
            <person name="Kale V."/>
            <person name="Holt S."/>
            <person name="Cochrane G."/>
            <person name="Meng A."/>
            <person name="Brown T."/>
            <person name="Cohen L."/>
        </authorList>
    </citation>
    <scope>NUCLEOTIDE SEQUENCE</scope>
    <source>
        <strain evidence="5">NY070348D</strain>
    </source>
</reference>
<dbReference type="PROSITE" id="PS50041">
    <property type="entry name" value="C_TYPE_LECTIN_2"/>
    <property type="match status" value="1"/>
</dbReference>
<dbReference type="SUPFAM" id="SSF56436">
    <property type="entry name" value="C-type lectin-like"/>
    <property type="match status" value="1"/>
</dbReference>
<feature type="transmembrane region" description="Helical" evidence="2">
    <location>
        <begin position="758"/>
        <end position="777"/>
    </location>
</feature>
<dbReference type="InterPro" id="IPR016187">
    <property type="entry name" value="CTDL_fold"/>
</dbReference>
<feature type="domain" description="C-type lectin" evidence="4">
    <location>
        <begin position="310"/>
        <end position="425"/>
    </location>
</feature>